<dbReference type="EMBL" id="MU825443">
    <property type="protein sequence ID" value="KAJ7389017.1"/>
    <property type="molecule type" value="Genomic_DNA"/>
</dbReference>
<keyword evidence="8 9" id="KW-0807">Transducer</keyword>
<dbReference type="PANTHER" id="PTHR24249:SF372">
    <property type="entry name" value="G-PROTEIN COUPLED RECEPTORS FAMILY 1 PROFILE DOMAIN-CONTAINING PROTEIN"/>
    <property type="match status" value="1"/>
</dbReference>
<evidence type="ECO:0000256" key="5">
    <source>
        <dbReference type="ARBA" id="ARBA00023040"/>
    </source>
</evidence>
<evidence type="ECO:0000256" key="4">
    <source>
        <dbReference type="ARBA" id="ARBA00022989"/>
    </source>
</evidence>
<feature type="transmembrane region" description="Helical" evidence="10">
    <location>
        <begin position="125"/>
        <end position="145"/>
    </location>
</feature>
<dbReference type="PANTHER" id="PTHR24249">
    <property type="entry name" value="HISTAMINE RECEPTOR-RELATED G-PROTEIN COUPLED RECEPTOR"/>
    <property type="match status" value="1"/>
</dbReference>
<keyword evidence="13" id="KW-1185">Reference proteome</keyword>
<reference evidence="12" key="1">
    <citation type="submission" date="2023-01" db="EMBL/GenBank/DDBJ databases">
        <title>Genome assembly of the deep-sea coral Lophelia pertusa.</title>
        <authorList>
            <person name="Herrera S."/>
            <person name="Cordes E."/>
        </authorList>
    </citation>
    <scope>NUCLEOTIDE SEQUENCE</scope>
    <source>
        <strain evidence="12">USNM1676648</strain>
        <tissue evidence="12">Polyp</tissue>
    </source>
</reference>
<evidence type="ECO:0000256" key="9">
    <source>
        <dbReference type="RuleBase" id="RU000688"/>
    </source>
</evidence>
<evidence type="ECO:0000256" key="8">
    <source>
        <dbReference type="ARBA" id="ARBA00023224"/>
    </source>
</evidence>
<evidence type="ECO:0000256" key="7">
    <source>
        <dbReference type="ARBA" id="ARBA00023170"/>
    </source>
</evidence>
<accession>A0A9W9ZW68</accession>
<dbReference type="PRINTS" id="PR00237">
    <property type="entry name" value="GPCRRHODOPSN"/>
</dbReference>
<keyword evidence="7 9" id="KW-0675">Receptor</keyword>
<dbReference type="GO" id="GO:0005886">
    <property type="term" value="C:plasma membrane"/>
    <property type="evidence" value="ECO:0007669"/>
    <property type="project" value="UniProtKB-SubCell"/>
</dbReference>
<evidence type="ECO:0000256" key="2">
    <source>
        <dbReference type="ARBA" id="ARBA00022475"/>
    </source>
</evidence>
<dbReference type="SMART" id="SM01381">
    <property type="entry name" value="7TM_GPCR_Srsx"/>
    <property type="match status" value="1"/>
</dbReference>
<evidence type="ECO:0000256" key="3">
    <source>
        <dbReference type="ARBA" id="ARBA00022692"/>
    </source>
</evidence>
<dbReference type="SUPFAM" id="SSF81321">
    <property type="entry name" value="Family A G protein-coupled receptor-like"/>
    <property type="match status" value="1"/>
</dbReference>
<feature type="transmembrane region" description="Helical" evidence="10">
    <location>
        <begin position="50"/>
        <end position="67"/>
    </location>
</feature>
<evidence type="ECO:0000313" key="13">
    <source>
        <dbReference type="Proteomes" id="UP001163046"/>
    </source>
</evidence>
<feature type="transmembrane region" description="Helical" evidence="10">
    <location>
        <begin position="87"/>
        <end position="104"/>
    </location>
</feature>
<dbReference type="InterPro" id="IPR000276">
    <property type="entry name" value="GPCR_Rhodpsn"/>
</dbReference>
<dbReference type="GO" id="GO:0004930">
    <property type="term" value="F:G protein-coupled receptor activity"/>
    <property type="evidence" value="ECO:0007669"/>
    <property type="project" value="UniProtKB-KW"/>
</dbReference>
<evidence type="ECO:0000259" key="11">
    <source>
        <dbReference type="PROSITE" id="PS50262"/>
    </source>
</evidence>
<dbReference type="OrthoDB" id="5984352at2759"/>
<dbReference type="Gene3D" id="1.20.1070.10">
    <property type="entry name" value="Rhodopsin 7-helix transmembrane proteins"/>
    <property type="match status" value="1"/>
</dbReference>
<evidence type="ECO:0000256" key="10">
    <source>
        <dbReference type="SAM" id="Phobius"/>
    </source>
</evidence>
<keyword evidence="6 10" id="KW-0472">Membrane</keyword>
<evidence type="ECO:0000313" key="12">
    <source>
        <dbReference type="EMBL" id="KAJ7389017.1"/>
    </source>
</evidence>
<proteinExistence type="inferred from homology"/>
<dbReference type="PROSITE" id="PS00237">
    <property type="entry name" value="G_PROTEIN_RECEP_F1_1"/>
    <property type="match status" value="1"/>
</dbReference>
<evidence type="ECO:0000256" key="1">
    <source>
        <dbReference type="ARBA" id="ARBA00004651"/>
    </source>
</evidence>
<dbReference type="AlphaFoldDB" id="A0A9W9ZW68"/>
<comment type="subcellular location">
    <subcellularLocation>
        <location evidence="1">Cell membrane</location>
        <topology evidence="1">Multi-pass membrane protein</topology>
    </subcellularLocation>
</comment>
<gene>
    <name evidence="12" type="ORF">OS493_034151</name>
</gene>
<name>A0A9W9ZW68_9CNID</name>
<organism evidence="12 13">
    <name type="scientific">Desmophyllum pertusum</name>
    <dbReference type="NCBI Taxonomy" id="174260"/>
    <lineage>
        <taxon>Eukaryota</taxon>
        <taxon>Metazoa</taxon>
        <taxon>Cnidaria</taxon>
        <taxon>Anthozoa</taxon>
        <taxon>Hexacorallia</taxon>
        <taxon>Scleractinia</taxon>
        <taxon>Caryophylliina</taxon>
        <taxon>Caryophylliidae</taxon>
        <taxon>Desmophyllum</taxon>
    </lineage>
</organism>
<feature type="transmembrane region" description="Helical" evidence="10">
    <location>
        <begin position="284"/>
        <end position="305"/>
    </location>
</feature>
<keyword evidence="4 10" id="KW-1133">Transmembrane helix</keyword>
<dbReference type="InterPro" id="IPR050569">
    <property type="entry name" value="TAAR"/>
</dbReference>
<evidence type="ECO:0000256" key="6">
    <source>
        <dbReference type="ARBA" id="ARBA00023136"/>
    </source>
</evidence>
<feature type="domain" description="G-protein coupled receptors family 1 profile" evidence="11">
    <location>
        <begin position="30"/>
        <end position="302"/>
    </location>
</feature>
<feature type="transmembrane region" description="Helical" evidence="10">
    <location>
        <begin position="15"/>
        <end position="38"/>
    </location>
</feature>
<feature type="transmembrane region" description="Helical" evidence="10">
    <location>
        <begin position="165"/>
        <end position="186"/>
    </location>
</feature>
<feature type="transmembrane region" description="Helical" evidence="10">
    <location>
        <begin position="246"/>
        <end position="264"/>
    </location>
</feature>
<dbReference type="CDD" id="cd00637">
    <property type="entry name" value="7tm_classA_rhodopsin-like"/>
    <property type="match status" value="1"/>
</dbReference>
<dbReference type="Proteomes" id="UP001163046">
    <property type="component" value="Unassembled WGS sequence"/>
</dbReference>
<comment type="caution">
    <text evidence="12">The sequence shown here is derived from an EMBL/GenBank/DDBJ whole genome shotgun (WGS) entry which is preliminary data.</text>
</comment>
<dbReference type="InterPro" id="IPR017452">
    <property type="entry name" value="GPCR_Rhodpsn_7TM"/>
</dbReference>
<dbReference type="Pfam" id="PF00001">
    <property type="entry name" value="7tm_1"/>
    <property type="match status" value="1"/>
</dbReference>
<dbReference type="PROSITE" id="PS50262">
    <property type="entry name" value="G_PROTEIN_RECEP_F1_2"/>
    <property type="match status" value="1"/>
</dbReference>
<keyword evidence="2" id="KW-1003">Cell membrane</keyword>
<keyword evidence="3 9" id="KW-0812">Transmembrane</keyword>
<sequence length="347" mass="39844">MPVGDAPKSSDPFPWIWIPGWFLTLVGILGNTMVIYLIATNRRLRTQVNVLILSLAIADLCFCLSYFPAFFTCEFYLPCDRELRKIFAAYFAYTSLMNLCVLTADRYVAIVMPFKYVSFMTSRCVVTMVTLSWLLPAVFYFLVAITLKQMASEEAITTFRIVRVFVFQLTPCFSLLLATIHMFYIAKKHSKKMASLVSQLQFNHPISYQKQKDGLNSYPDPTQRGARKCGRGRSGYEIKNGFEISSARLVGVVVFVMVLCYAIDSYFDLRNYFSNFQTSIDDNDYIICLLYMTNSAANPLFYALLKHDIKKELKRLFFQRKKLEIGQPKGIVLKAYLRELAEPAVCQ</sequence>
<protein>
    <recommendedName>
        <fullName evidence="11">G-protein coupled receptors family 1 profile domain-containing protein</fullName>
    </recommendedName>
</protein>
<keyword evidence="5 9" id="KW-0297">G-protein coupled receptor</keyword>
<comment type="similarity">
    <text evidence="9">Belongs to the G-protein coupled receptor 1 family.</text>
</comment>